<keyword evidence="14" id="KW-0406">Ion transport</keyword>
<protein>
    <recommendedName>
        <fullName evidence="16">P-type Cu(2+) transporter</fullName>
        <ecNumber evidence="16">7.2.2.9</ecNumber>
    </recommendedName>
</protein>
<evidence type="ECO:0000256" key="18">
    <source>
        <dbReference type="RuleBase" id="RU362081"/>
    </source>
</evidence>
<dbReference type="GO" id="GO:0043682">
    <property type="term" value="F:P-type divalent copper transporter activity"/>
    <property type="evidence" value="ECO:0007669"/>
    <property type="project" value="UniProtKB-EC"/>
</dbReference>
<dbReference type="Gene3D" id="3.40.50.1000">
    <property type="entry name" value="HAD superfamily/HAD-like"/>
    <property type="match status" value="1"/>
</dbReference>
<dbReference type="InterPro" id="IPR001757">
    <property type="entry name" value="P_typ_ATPase"/>
</dbReference>
<dbReference type="SFLD" id="SFLDG00002">
    <property type="entry name" value="C1.7:_P-type_atpase_like"/>
    <property type="match status" value="1"/>
</dbReference>
<dbReference type="SFLD" id="SFLDF00027">
    <property type="entry name" value="p-type_atpase"/>
    <property type="match status" value="1"/>
</dbReference>
<reference evidence="20 21" key="1">
    <citation type="submission" date="2018-10" db="EMBL/GenBank/DDBJ databases">
        <title>Complete genome sequence of Brevundimonas naejangsanensis BRV3.</title>
        <authorList>
            <person name="Berrios L."/>
            <person name="Ely B."/>
        </authorList>
    </citation>
    <scope>NUCLEOTIDE SEQUENCE [LARGE SCALE GENOMIC DNA]</scope>
    <source>
        <strain evidence="20 21">BRV3</strain>
    </source>
</reference>
<dbReference type="EC" id="7.2.2.9" evidence="16"/>
<dbReference type="CDD" id="cd00371">
    <property type="entry name" value="HMA"/>
    <property type="match status" value="2"/>
</dbReference>
<evidence type="ECO:0000256" key="6">
    <source>
        <dbReference type="ARBA" id="ARBA00022737"/>
    </source>
</evidence>
<dbReference type="InterPro" id="IPR006122">
    <property type="entry name" value="HMA_Cu_ion-bd"/>
</dbReference>
<keyword evidence="4 18" id="KW-0812">Transmembrane</keyword>
<feature type="transmembrane region" description="Helical" evidence="18">
    <location>
        <begin position="801"/>
        <end position="823"/>
    </location>
</feature>
<comment type="similarity">
    <text evidence="2 18">Belongs to the cation transport ATPase (P-type) (TC 3.A.3) family. Type IB subfamily.</text>
</comment>
<evidence type="ECO:0000256" key="10">
    <source>
        <dbReference type="ARBA" id="ARBA00022842"/>
    </source>
</evidence>
<dbReference type="RefSeq" id="WP_121482909.1">
    <property type="nucleotide sequence ID" value="NZ_CP032707.1"/>
</dbReference>
<dbReference type="Pfam" id="PF00702">
    <property type="entry name" value="Hydrolase"/>
    <property type="match status" value="1"/>
</dbReference>
<dbReference type="PRINTS" id="PR00119">
    <property type="entry name" value="CATATPASE"/>
</dbReference>
<dbReference type="InterPro" id="IPR023298">
    <property type="entry name" value="ATPase_P-typ_TM_dom_sf"/>
</dbReference>
<keyword evidence="13" id="KW-0186">Copper</keyword>
<dbReference type="PANTHER" id="PTHR43520">
    <property type="entry name" value="ATP7, ISOFORM B"/>
    <property type="match status" value="1"/>
</dbReference>
<dbReference type="SUPFAM" id="SSF81653">
    <property type="entry name" value="Calcium ATPase, transduction domain A"/>
    <property type="match status" value="1"/>
</dbReference>
<dbReference type="GO" id="GO:0005507">
    <property type="term" value="F:copper ion binding"/>
    <property type="evidence" value="ECO:0007669"/>
    <property type="project" value="InterPro"/>
</dbReference>
<dbReference type="InterPro" id="IPR027256">
    <property type="entry name" value="P-typ_ATPase_IB"/>
</dbReference>
<dbReference type="NCBIfam" id="TIGR01511">
    <property type="entry name" value="ATPase-IB1_Cu"/>
    <property type="match status" value="1"/>
</dbReference>
<feature type="transmembrane region" description="Helical" evidence="18">
    <location>
        <begin position="215"/>
        <end position="235"/>
    </location>
</feature>
<keyword evidence="3" id="KW-0813">Transport</keyword>
<dbReference type="GO" id="GO:0005886">
    <property type="term" value="C:plasma membrane"/>
    <property type="evidence" value="ECO:0007669"/>
    <property type="project" value="UniProtKB-SubCell"/>
</dbReference>
<dbReference type="SUPFAM" id="SSF56784">
    <property type="entry name" value="HAD-like"/>
    <property type="match status" value="1"/>
</dbReference>
<dbReference type="InterPro" id="IPR006121">
    <property type="entry name" value="HMA_dom"/>
</dbReference>
<proteinExistence type="inferred from homology"/>
<dbReference type="FunFam" id="3.40.1110.10:FF:000099">
    <property type="entry name" value="Copper-translocating P-type ATPase"/>
    <property type="match status" value="1"/>
</dbReference>
<dbReference type="InterPro" id="IPR017969">
    <property type="entry name" value="Heavy-metal-associated_CS"/>
</dbReference>
<keyword evidence="12 18" id="KW-1133">Transmembrane helix</keyword>
<gene>
    <name evidence="20" type="ORF">D8I30_11760</name>
</gene>
<evidence type="ECO:0000256" key="9">
    <source>
        <dbReference type="ARBA" id="ARBA00022840"/>
    </source>
</evidence>
<dbReference type="OrthoDB" id="9807843at2"/>
<feature type="domain" description="HMA" evidence="19">
    <location>
        <begin position="85"/>
        <end position="148"/>
    </location>
</feature>
<dbReference type="PROSITE" id="PS50846">
    <property type="entry name" value="HMA_2"/>
    <property type="match status" value="2"/>
</dbReference>
<dbReference type="Pfam" id="PF00122">
    <property type="entry name" value="E1-E2_ATPase"/>
    <property type="match status" value="1"/>
</dbReference>
<evidence type="ECO:0000256" key="16">
    <source>
        <dbReference type="ARBA" id="ARBA00038904"/>
    </source>
</evidence>
<dbReference type="SUPFAM" id="SSF55008">
    <property type="entry name" value="HMA, heavy metal-associated domain"/>
    <property type="match status" value="2"/>
</dbReference>
<dbReference type="PROSITE" id="PS01047">
    <property type="entry name" value="HMA_1"/>
    <property type="match status" value="2"/>
</dbReference>
<dbReference type="Gene3D" id="3.30.70.100">
    <property type="match status" value="2"/>
</dbReference>
<evidence type="ECO:0000259" key="19">
    <source>
        <dbReference type="PROSITE" id="PS50846"/>
    </source>
</evidence>
<dbReference type="InterPro" id="IPR059000">
    <property type="entry name" value="ATPase_P-type_domA"/>
</dbReference>
<evidence type="ECO:0000256" key="13">
    <source>
        <dbReference type="ARBA" id="ARBA00023008"/>
    </source>
</evidence>
<dbReference type="Pfam" id="PF00403">
    <property type="entry name" value="HMA"/>
    <property type="match status" value="2"/>
</dbReference>
<dbReference type="Gene3D" id="3.40.1110.10">
    <property type="entry name" value="Calcium-transporting ATPase, cytoplasmic domain N"/>
    <property type="match status" value="1"/>
</dbReference>
<dbReference type="PROSITE" id="PS00154">
    <property type="entry name" value="ATPASE_E1_E2"/>
    <property type="match status" value="1"/>
</dbReference>
<keyword evidence="6" id="KW-0677">Repeat</keyword>
<dbReference type="SUPFAM" id="SSF81665">
    <property type="entry name" value="Calcium ATPase, transmembrane domain M"/>
    <property type="match status" value="1"/>
</dbReference>
<dbReference type="NCBIfam" id="TIGR00003">
    <property type="entry name" value="copper ion binding protein"/>
    <property type="match status" value="2"/>
</dbReference>
<dbReference type="FunFam" id="3.30.70.100:FF:000005">
    <property type="entry name" value="Copper-exporting P-type ATPase A"/>
    <property type="match status" value="2"/>
</dbReference>
<dbReference type="InterPro" id="IPR008250">
    <property type="entry name" value="ATPase_P-typ_transduc_dom_A_sf"/>
</dbReference>
<dbReference type="GO" id="GO:0055070">
    <property type="term" value="P:copper ion homeostasis"/>
    <property type="evidence" value="ECO:0007669"/>
    <property type="project" value="TreeGrafter"/>
</dbReference>
<dbReference type="GO" id="GO:0016887">
    <property type="term" value="F:ATP hydrolysis activity"/>
    <property type="evidence" value="ECO:0007669"/>
    <property type="project" value="InterPro"/>
</dbReference>
<dbReference type="Gene3D" id="2.70.150.10">
    <property type="entry name" value="Calcium-transporting ATPase, cytoplasmic transduction domain A"/>
    <property type="match status" value="1"/>
</dbReference>
<dbReference type="GO" id="GO:0005524">
    <property type="term" value="F:ATP binding"/>
    <property type="evidence" value="ECO:0007669"/>
    <property type="project" value="UniProtKB-UniRule"/>
</dbReference>
<keyword evidence="21" id="KW-1185">Reference proteome</keyword>
<feature type="transmembrane region" description="Helical" evidence="18">
    <location>
        <begin position="432"/>
        <end position="454"/>
    </location>
</feature>
<evidence type="ECO:0000256" key="17">
    <source>
        <dbReference type="ARBA" id="ARBA00047424"/>
    </source>
</evidence>
<comment type="subcellular location">
    <subcellularLocation>
        <location evidence="18">Cell membrane</location>
    </subcellularLocation>
    <subcellularLocation>
        <location evidence="1">Endomembrane system</location>
        <topology evidence="1">Multi-pass membrane protein</topology>
    </subcellularLocation>
</comment>
<dbReference type="NCBIfam" id="TIGR01525">
    <property type="entry name" value="ATPase-IB_hvy"/>
    <property type="match status" value="1"/>
</dbReference>
<evidence type="ECO:0000256" key="7">
    <source>
        <dbReference type="ARBA" id="ARBA00022741"/>
    </source>
</evidence>
<feature type="transmembrane region" description="Helical" evidence="18">
    <location>
        <begin position="460"/>
        <end position="483"/>
    </location>
</feature>
<evidence type="ECO:0000256" key="1">
    <source>
        <dbReference type="ARBA" id="ARBA00004127"/>
    </source>
</evidence>
<dbReference type="FunFam" id="2.70.150.10:FF:000002">
    <property type="entry name" value="Copper-transporting ATPase 1, putative"/>
    <property type="match status" value="1"/>
</dbReference>
<keyword evidence="7 18" id="KW-0547">Nucleotide-binding</keyword>
<feature type="transmembrane region" description="Helical" evidence="18">
    <location>
        <begin position="247"/>
        <end position="268"/>
    </location>
</feature>
<organism evidence="20 21">
    <name type="scientific">Brevundimonas naejangsanensis</name>
    <dbReference type="NCBI Taxonomy" id="588932"/>
    <lineage>
        <taxon>Bacteria</taxon>
        <taxon>Pseudomonadati</taxon>
        <taxon>Pseudomonadota</taxon>
        <taxon>Alphaproteobacteria</taxon>
        <taxon>Caulobacterales</taxon>
        <taxon>Caulobacteraceae</taxon>
        <taxon>Brevundimonas</taxon>
    </lineage>
</organism>
<accession>A0A494RH63</accession>
<dbReference type="SFLD" id="SFLDS00003">
    <property type="entry name" value="Haloacid_Dehalogenase"/>
    <property type="match status" value="1"/>
</dbReference>
<keyword evidence="11" id="KW-1278">Translocase</keyword>
<dbReference type="InterPro" id="IPR023214">
    <property type="entry name" value="HAD_sf"/>
</dbReference>
<dbReference type="NCBIfam" id="TIGR01494">
    <property type="entry name" value="ATPase_P-type"/>
    <property type="match status" value="1"/>
</dbReference>
<feature type="transmembrane region" description="Helical" evidence="18">
    <location>
        <begin position="776"/>
        <end position="795"/>
    </location>
</feature>
<evidence type="ECO:0000256" key="5">
    <source>
        <dbReference type="ARBA" id="ARBA00022723"/>
    </source>
</evidence>
<evidence type="ECO:0000256" key="14">
    <source>
        <dbReference type="ARBA" id="ARBA00023065"/>
    </source>
</evidence>
<name>A0A494RH63_9CAUL</name>
<keyword evidence="5 18" id="KW-0479">Metal-binding</keyword>
<evidence type="ECO:0000313" key="20">
    <source>
        <dbReference type="EMBL" id="AYG95775.1"/>
    </source>
</evidence>
<keyword evidence="15 18" id="KW-0472">Membrane</keyword>
<feature type="domain" description="HMA" evidence="19">
    <location>
        <begin position="12"/>
        <end position="77"/>
    </location>
</feature>
<keyword evidence="9 18" id="KW-0067">ATP-binding</keyword>
<evidence type="ECO:0000256" key="8">
    <source>
        <dbReference type="ARBA" id="ARBA00022796"/>
    </source>
</evidence>
<dbReference type="InterPro" id="IPR036163">
    <property type="entry name" value="HMA_dom_sf"/>
</dbReference>
<dbReference type="InterPro" id="IPR036412">
    <property type="entry name" value="HAD-like_sf"/>
</dbReference>
<dbReference type="CDD" id="cd02094">
    <property type="entry name" value="P-type_ATPase_Cu-like"/>
    <property type="match status" value="1"/>
</dbReference>
<keyword evidence="10" id="KW-0460">Magnesium</keyword>
<feature type="transmembrane region" description="Helical" evidence="18">
    <location>
        <begin position="178"/>
        <end position="195"/>
    </location>
</feature>
<comment type="catalytic activity">
    <reaction evidence="17">
        <text>Cu(2+)(in) + ATP + H2O = Cu(2+)(out) + ADP + phosphate + H(+)</text>
        <dbReference type="Rhea" id="RHEA:10376"/>
        <dbReference type="ChEBI" id="CHEBI:15377"/>
        <dbReference type="ChEBI" id="CHEBI:15378"/>
        <dbReference type="ChEBI" id="CHEBI:29036"/>
        <dbReference type="ChEBI" id="CHEBI:30616"/>
        <dbReference type="ChEBI" id="CHEBI:43474"/>
        <dbReference type="ChEBI" id="CHEBI:456216"/>
        <dbReference type="EC" id="7.2.2.9"/>
    </reaction>
</comment>
<evidence type="ECO:0000256" key="11">
    <source>
        <dbReference type="ARBA" id="ARBA00022967"/>
    </source>
</evidence>
<dbReference type="GO" id="GO:0012505">
    <property type="term" value="C:endomembrane system"/>
    <property type="evidence" value="ECO:0007669"/>
    <property type="project" value="UniProtKB-SubCell"/>
</dbReference>
<evidence type="ECO:0000256" key="15">
    <source>
        <dbReference type="ARBA" id="ARBA00023136"/>
    </source>
</evidence>
<dbReference type="AlphaFoldDB" id="A0A494RH63"/>
<dbReference type="InterPro" id="IPR023299">
    <property type="entry name" value="ATPase_P-typ_cyto_dom_N"/>
</dbReference>
<evidence type="ECO:0000256" key="3">
    <source>
        <dbReference type="ARBA" id="ARBA00022448"/>
    </source>
</evidence>
<evidence type="ECO:0000256" key="12">
    <source>
        <dbReference type="ARBA" id="ARBA00022989"/>
    </source>
</evidence>
<evidence type="ECO:0000256" key="2">
    <source>
        <dbReference type="ARBA" id="ARBA00006024"/>
    </source>
</evidence>
<evidence type="ECO:0000313" key="21">
    <source>
        <dbReference type="Proteomes" id="UP000276984"/>
    </source>
</evidence>
<keyword evidence="8" id="KW-0187">Copper transport</keyword>
<dbReference type="PRINTS" id="PR00120">
    <property type="entry name" value="HATPASE"/>
</dbReference>
<dbReference type="PANTHER" id="PTHR43520:SF8">
    <property type="entry name" value="P-TYPE CU(+) TRANSPORTER"/>
    <property type="match status" value="1"/>
</dbReference>
<feature type="transmembrane region" description="Helical" evidence="18">
    <location>
        <begin position="280"/>
        <end position="298"/>
    </location>
</feature>
<sequence length="832" mass="86377">MNAPVRATDFFGAISLPIEGMTCASCVGRIERALKAVPGVETVSVNLATERASITTNSGVARARLVKAVEDSGYSVPEETSGSAGATELSIEGMTCASCVGRIERALKAIPGVTEAVVNLATERATVQGRVDAKILISAVKDAGYEAKLVGLSASSGDENAARAAKKDAERRELTRDFTVAAALTLPVFLLEMGSHLIPGVHGLIESTIGMQNNWYIQFVLTTLVLFIPGIRFYSKGLPALWRLAPDMNSLVAVGSLAAYGYSLIATFTPGVLPPGTINVYFEAAAVIVTLILLGRLLEARAKGRTSEAIKRLAGLQAKTARVRKDGQTIDLPIDSVVSGDIVEVRPGERLPVDGEVIEGASYVDESMITGEPIPVSKSAGSVVVGGTVNQKGAIAYRATAVGGDTVLSQIIRMVEEAQGSKLPIQALVDKVTMWFVPAVFLVAALTFAAWLFFGPSPALTFALVNAVAVLIIACPCAMGLATPTSIMVGTGRGAELGVLFRKGEALQLLKDARVVALDKTGTLTEGKPSLTDLELAAGFERLNVLRLVAAVEARSEHPIASAIVEASTAEGLTLPAISDFESVTGFGVRAMVDGQRIEIGADRYMVELGLDVSAFSSVAERLGDEGKSPLYAAIDGRLAAIIAVADPIKAATPAAIKSLHALGLKVAMITGDNARTAGAIAARLGIDEVVAEVLPDGKVEAVRRLRAAYGKVAFVGDGINDAPALAEADVGLAIGSGTDIAIEAADVVLMSGSLQGVPNAIALSKATIGNIRQNLFWAFAYNTALVPVAAGLLYPAYGVLLSPVFAAGAMALSSVFVLGNALRLRSFRAPH</sequence>
<dbReference type="Proteomes" id="UP000276984">
    <property type="component" value="Chromosome"/>
</dbReference>
<keyword evidence="18" id="KW-1003">Cell membrane</keyword>
<dbReference type="InterPro" id="IPR044492">
    <property type="entry name" value="P_typ_ATPase_HD_dom"/>
</dbReference>
<dbReference type="InterPro" id="IPR018303">
    <property type="entry name" value="ATPase_P-typ_P_site"/>
</dbReference>
<evidence type="ECO:0000256" key="4">
    <source>
        <dbReference type="ARBA" id="ARBA00022692"/>
    </source>
</evidence>
<dbReference type="EMBL" id="CP032707">
    <property type="protein sequence ID" value="AYG95775.1"/>
    <property type="molecule type" value="Genomic_DNA"/>
</dbReference>